<dbReference type="InterPro" id="IPR050407">
    <property type="entry name" value="Geranylgeranyl_reductase"/>
</dbReference>
<dbReference type="PRINTS" id="PR00420">
    <property type="entry name" value="RNGMNOXGNASE"/>
</dbReference>
<dbReference type="InterPro" id="IPR036188">
    <property type="entry name" value="FAD/NAD-bd_sf"/>
</dbReference>
<dbReference type="InterPro" id="IPR011777">
    <property type="entry name" value="Geranylgeranyl_Rdtase_fam"/>
</dbReference>
<evidence type="ECO:0000313" key="4">
    <source>
        <dbReference type="Proteomes" id="UP000266389"/>
    </source>
</evidence>
<gene>
    <name evidence="3" type="ORF">D0433_05770</name>
</gene>
<dbReference type="Pfam" id="PF01494">
    <property type="entry name" value="FAD_binding_3"/>
    <property type="match status" value="1"/>
</dbReference>
<feature type="domain" description="FAD-binding" evidence="2">
    <location>
        <begin position="11"/>
        <end position="318"/>
    </location>
</feature>
<dbReference type="PANTHER" id="PTHR42685:SF22">
    <property type="entry name" value="CONDITIONED MEDIUM FACTOR RECEPTOR 1"/>
    <property type="match status" value="1"/>
</dbReference>
<dbReference type="EMBL" id="PHFL01000039">
    <property type="protein sequence ID" value="RFM24492.1"/>
    <property type="molecule type" value="Genomic_DNA"/>
</dbReference>
<comment type="caution">
    <text evidence="3">The sequence shown here is derived from an EMBL/GenBank/DDBJ whole genome shotgun (WGS) entry which is preliminary data.</text>
</comment>
<proteinExistence type="predicted"/>
<feature type="transmembrane region" description="Helical" evidence="1">
    <location>
        <begin position="222"/>
        <end position="244"/>
    </location>
</feature>
<keyword evidence="1" id="KW-0472">Membrane</keyword>
<dbReference type="GO" id="GO:0016628">
    <property type="term" value="F:oxidoreductase activity, acting on the CH-CH group of donors, NAD or NADP as acceptor"/>
    <property type="evidence" value="ECO:0007669"/>
    <property type="project" value="InterPro"/>
</dbReference>
<keyword evidence="1" id="KW-0812">Transmembrane</keyword>
<sequence>MQNTHSTAVQELDVAIVGAGPAGACTAIGLRHSGLRVGVFDKAKFPRDKICGDALSIKVTEAMKMLSPELTEKFEKFSKKLCTTAVKIVSPSYDCLELVFKPKKHFSGSALGYVSRRIDFDNFLVEQFCGAPNISFYENTPVEAVEQHREYVELHAGKRIFRAKMVIAADGAHSLVAKRLANFKLDEHHYSAAVRAYIKGIADPRPENYVEFYLLKELRPGYLWIFPLPNGIANVGLGVLSAVLHRKRINLREKLIEILSSHPQLAARFRHATIIDGVKGFGLPLGSKRMNISGERFLLTGDAASLIDPLTGEGIGEAMLSGAFAAEHIRKCFDAQNFSAEFNKQYDKAVYNRLSPSFRLHYVLQKIAATPFLVNLLVRKVGRSEFLKDTVASMVENFELRKKLSQPSFYLRLLFE</sequence>
<reference evidence="3 4" key="1">
    <citation type="journal article" date="2011" name="ISME J.">
        <title>Community ecology of hot spring cyanobacterial mats: predominant populations and their functional potential.</title>
        <authorList>
            <person name="Klatt C.G."/>
            <person name="Wood J.M."/>
            <person name="Rusch D.B."/>
            <person name="Bateson M.M."/>
            <person name="Hamamura N."/>
            <person name="Heidelberg J.F."/>
            <person name="Grossman A.R."/>
            <person name="Bhaya D."/>
            <person name="Cohan F.M."/>
            <person name="Kuhl M."/>
            <person name="Bryant D.A."/>
            <person name="Ward D.M."/>
        </authorList>
    </citation>
    <scope>NUCLEOTIDE SEQUENCE [LARGE SCALE GENOMIC DNA]</scope>
    <source>
        <strain evidence="3">OS</strain>
    </source>
</reference>
<organism evidence="3 4">
    <name type="scientific">Candidatus Thermochlorobacter aerophilus</name>
    <dbReference type="NCBI Taxonomy" id="1868324"/>
    <lineage>
        <taxon>Bacteria</taxon>
        <taxon>Pseudomonadati</taxon>
        <taxon>Chlorobiota</taxon>
        <taxon>Chlorobiia</taxon>
        <taxon>Chlorobiales</taxon>
        <taxon>Candidatus Thermochlorobacteriaceae</taxon>
        <taxon>Candidatus Thermochlorobacter</taxon>
    </lineage>
</organism>
<evidence type="ECO:0000313" key="3">
    <source>
        <dbReference type="EMBL" id="RFM24492.1"/>
    </source>
</evidence>
<evidence type="ECO:0000256" key="1">
    <source>
        <dbReference type="SAM" id="Phobius"/>
    </source>
</evidence>
<protein>
    <submittedName>
        <fullName evidence="3">Geranylgeranyl reductase family protein</fullName>
    </submittedName>
</protein>
<dbReference type="AlphaFoldDB" id="A0A395M1B5"/>
<dbReference type="SUPFAM" id="SSF51905">
    <property type="entry name" value="FAD/NAD(P)-binding domain"/>
    <property type="match status" value="1"/>
</dbReference>
<evidence type="ECO:0000259" key="2">
    <source>
        <dbReference type="Pfam" id="PF01494"/>
    </source>
</evidence>
<dbReference type="PANTHER" id="PTHR42685">
    <property type="entry name" value="GERANYLGERANYL DIPHOSPHATE REDUCTASE"/>
    <property type="match status" value="1"/>
</dbReference>
<dbReference type="GO" id="GO:0071949">
    <property type="term" value="F:FAD binding"/>
    <property type="evidence" value="ECO:0007669"/>
    <property type="project" value="InterPro"/>
</dbReference>
<accession>A0A395M1B5</accession>
<dbReference type="InterPro" id="IPR002938">
    <property type="entry name" value="FAD-bd"/>
</dbReference>
<dbReference type="Proteomes" id="UP000266389">
    <property type="component" value="Unassembled WGS sequence"/>
</dbReference>
<dbReference type="NCBIfam" id="TIGR02032">
    <property type="entry name" value="GG-red-SF"/>
    <property type="match status" value="1"/>
</dbReference>
<keyword evidence="1" id="KW-1133">Transmembrane helix</keyword>
<name>A0A395M1B5_9BACT</name>
<dbReference type="Gene3D" id="3.50.50.60">
    <property type="entry name" value="FAD/NAD(P)-binding domain"/>
    <property type="match status" value="1"/>
</dbReference>